<gene>
    <name evidence="8" type="primary">LOC106164308</name>
</gene>
<feature type="transmembrane region" description="Helical" evidence="5">
    <location>
        <begin position="452"/>
        <end position="473"/>
    </location>
</feature>
<dbReference type="InterPro" id="IPR005828">
    <property type="entry name" value="MFS_sugar_transport-like"/>
</dbReference>
<dbReference type="InterPro" id="IPR005829">
    <property type="entry name" value="Sugar_transporter_CS"/>
</dbReference>
<evidence type="ECO:0000259" key="6">
    <source>
        <dbReference type="PROSITE" id="PS50850"/>
    </source>
</evidence>
<dbReference type="GO" id="GO:0022857">
    <property type="term" value="F:transmembrane transporter activity"/>
    <property type="evidence" value="ECO:0007669"/>
    <property type="project" value="InterPro"/>
</dbReference>
<feature type="transmembrane region" description="Helical" evidence="5">
    <location>
        <begin position="385"/>
        <end position="405"/>
    </location>
</feature>
<feature type="transmembrane region" description="Helical" evidence="5">
    <location>
        <begin position="485"/>
        <end position="504"/>
    </location>
</feature>
<evidence type="ECO:0000256" key="3">
    <source>
        <dbReference type="ARBA" id="ARBA00022989"/>
    </source>
</evidence>
<dbReference type="PROSITE" id="PS50850">
    <property type="entry name" value="MFS"/>
    <property type="match status" value="1"/>
</dbReference>
<evidence type="ECO:0000256" key="5">
    <source>
        <dbReference type="SAM" id="Phobius"/>
    </source>
</evidence>
<feature type="transmembrane region" description="Helical" evidence="5">
    <location>
        <begin position="186"/>
        <end position="207"/>
    </location>
</feature>
<keyword evidence="7" id="KW-1185">Reference proteome</keyword>
<dbReference type="AlphaFoldDB" id="A0A1S3IJG5"/>
<dbReference type="InterPro" id="IPR020846">
    <property type="entry name" value="MFS_dom"/>
</dbReference>
<feature type="transmembrane region" description="Helical" evidence="5">
    <location>
        <begin position="357"/>
        <end position="378"/>
    </location>
</feature>
<feature type="transmembrane region" description="Helical" evidence="5">
    <location>
        <begin position="21"/>
        <end position="44"/>
    </location>
</feature>
<reference evidence="8" key="1">
    <citation type="submission" date="2025-08" db="UniProtKB">
        <authorList>
            <consortium name="RefSeq"/>
        </authorList>
    </citation>
    <scope>IDENTIFICATION</scope>
    <source>
        <tissue evidence="8">Gonads</tissue>
    </source>
</reference>
<dbReference type="GO" id="GO:0016020">
    <property type="term" value="C:membrane"/>
    <property type="evidence" value="ECO:0007669"/>
    <property type="project" value="UniProtKB-SubCell"/>
</dbReference>
<name>A0A1S3IJG5_LINAN</name>
<dbReference type="Gene3D" id="1.20.1250.20">
    <property type="entry name" value="MFS general substrate transporter like domains"/>
    <property type="match status" value="1"/>
</dbReference>
<dbReference type="RefSeq" id="XP_013397644.2">
    <property type="nucleotide sequence ID" value="XM_013542190.2"/>
</dbReference>
<evidence type="ECO:0000313" key="8">
    <source>
        <dbReference type="RefSeq" id="XP_013397644.2"/>
    </source>
</evidence>
<feature type="domain" description="Major facilitator superfamily (MFS) profile" evidence="6">
    <location>
        <begin position="91"/>
        <end position="509"/>
    </location>
</feature>
<evidence type="ECO:0000256" key="1">
    <source>
        <dbReference type="ARBA" id="ARBA00004141"/>
    </source>
</evidence>
<accession>A0A1S3IJG5</accession>
<proteinExistence type="predicted"/>
<feature type="transmembrane region" description="Helical" evidence="5">
    <location>
        <begin position="161"/>
        <end position="180"/>
    </location>
</feature>
<evidence type="ECO:0000256" key="2">
    <source>
        <dbReference type="ARBA" id="ARBA00022692"/>
    </source>
</evidence>
<dbReference type="GeneID" id="106164308"/>
<dbReference type="InParanoid" id="A0A1S3IJG5"/>
<dbReference type="PROSITE" id="PS00216">
    <property type="entry name" value="SUGAR_TRANSPORT_1"/>
    <property type="match status" value="1"/>
</dbReference>
<dbReference type="SUPFAM" id="SSF103473">
    <property type="entry name" value="MFS general substrate transporter"/>
    <property type="match status" value="1"/>
</dbReference>
<dbReference type="Proteomes" id="UP000085678">
    <property type="component" value="Unplaced"/>
</dbReference>
<sequence>MHFDDILKQIGEFGKFQIINYIIICIPLISAGFHMLVSVFIQVLPPHRCQIPGLENDTYEIQGDWHKALTEATIPVTSDGDYSKCTIWANHTLAYTGNMSEHKCDSWVYDRSIFTRTFATDFNLVCKDKEKITPAQVAFMGGVLAGAFILGFMADYLGRKLTFLVSMLLQGLSGTAAAFAPEYYSFVFFRFLDGFSNAGVMMCAFVLGVELVGPSKRMYAGLINMYFFALGEIILALLGYLIRDWQYLELAISIPSFLYLSYWWLIPESARWLLANGKHEEAAKIMRQAAKVNRAHLPEKFLEQVSEDEEVQSSSLLNIFRAPKLLCRTAIIFYNWCIVSMVYYGLSLNSGNLGGSIFLNFLVAALVEFPAYTACFTIDKLGRKAVYCGSMLLGGVACLCSIFVAVYADPDAPSTNWINVCLSMTGKFGATMAFAIVYVWSAEIYPTVVRNGLMGFSSTFARVGGMLAPVIAVSNCFEGKIGQNAALIVFGGTTILAGLLSLLLPETTGRELPETIEQAEKVSTRHPGSRKLTDREHREKLGLSLTSLNEISMSPR</sequence>
<organism evidence="7 8">
    <name type="scientific">Lingula anatina</name>
    <name type="common">Brachiopod</name>
    <name type="synonym">Lingula unguis</name>
    <dbReference type="NCBI Taxonomy" id="7574"/>
    <lineage>
        <taxon>Eukaryota</taxon>
        <taxon>Metazoa</taxon>
        <taxon>Spiralia</taxon>
        <taxon>Lophotrochozoa</taxon>
        <taxon>Brachiopoda</taxon>
        <taxon>Linguliformea</taxon>
        <taxon>Lingulata</taxon>
        <taxon>Lingulida</taxon>
        <taxon>Linguloidea</taxon>
        <taxon>Lingulidae</taxon>
        <taxon>Lingula</taxon>
    </lineage>
</organism>
<dbReference type="PANTHER" id="PTHR24064">
    <property type="entry name" value="SOLUTE CARRIER FAMILY 22 MEMBER"/>
    <property type="match status" value="1"/>
</dbReference>
<keyword evidence="4 5" id="KW-0472">Membrane</keyword>
<keyword evidence="3 5" id="KW-1133">Transmembrane helix</keyword>
<protein>
    <submittedName>
        <fullName evidence="8">Organic cation transporter protein-like</fullName>
    </submittedName>
</protein>
<feature type="transmembrane region" description="Helical" evidence="5">
    <location>
        <begin position="219"/>
        <end position="241"/>
    </location>
</feature>
<dbReference type="KEGG" id="lak:106164308"/>
<dbReference type="CDD" id="cd17317">
    <property type="entry name" value="MFS_SLC22"/>
    <property type="match status" value="1"/>
</dbReference>
<feature type="transmembrane region" description="Helical" evidence="5">
    <location>
        <begin position="137"/>
        <end position="154"/>
    </location>
</feature>
<dbReference type="Pfam" id="PF00083">
    <property type="entry name" value="Sugar_tr"/>
    <property type="match status" value="1"/>
</dbReference>
<keyword evidence="2 5" id="KW-0812">Transmembrane</keyword>
<feature type="transmembrane region" description="Helical" evidence="5">
    <location>
        <begin position="417"/>
        <end position="440"/>
    </location>
</feature>
<feature type="transmembrane region" description="Helical" evidence="5">
    <location>
        <begin position="247"/>
        <end position="266"/>
    </location>
</feature>
<dbReference type="InterPro" id="IPR036259">
    <property type="entry name" value="MFS_trans_sf"/>
</dbReference>
<comment type="subcellular location">
    <subcellularLocation>
        <location evidence="1">Membrane</location>
        <topology evidence="1">Multi-pass membrane protein</topology>
    </subcellularLocation>
</comment>
<dbReference type="OrthoDB" id="2544694at2759"/>
<evidence type="ECO:0000256" key="4">
    <source>
        <dbReference type="ARBA" id="ARBA00023136"/>
    </source>
</evidence>
<evidence type="ECO:0000313" key="7">
    <source>
        <dbReference type="Proteomes" id="UP000085678"/>
    </source>
</evidence>
<feature type="transmembrane region" description="Helical" evidence="5">
    <location>
        <begin position="325"/>
        <end position="345"/>
    </location>
</feature>